<evidence type="ECO:0000313" key="5">
    <source>
        <dbReference type="EMBL" id="KAK6167201.1"/>
    </source>
</evidence>
<evidence type="ECO:0000313" key="6">
    <source>
        <dbReference type="Proteomes" id="UP001347796"/>
    </source>
</evidence>
<accession>A0AAN8GCF1</accession>
<feature type="compositionally biased region" description="Basic and acidic residues" evidence="2">
    <location>
        <begin position="47"/>
        <end position="68"/>
    </location>
</feature>
<keyword evidence="3" id="KW-0472">Membrane</keyword>
<protein>
    <recommendedName>
        <fullName evidence="4">EF-hand domain-containing protein</fullName>
    </recommendedName>
</protein>
<evidence type="ECO:0000256" key="3">
    <source>
        <dbReference type="SAM" id="Phobius"/>
    </source>
</evidence>
<evidence type="ECO:0000256" key="2">
    <source>
        <dbReference type="SAM" id="MobiDB-lite"/>
    </source>
</evidence>
<dbReference type="PROSITE" id="PS00018">
    <property type="entry name" value="EF_HAND_1"/>
    <property type="match status" value="2"/>
</dbReference>
<dbReference type="InterPro" id="IPR002048">
    <property type="entry name" value="EF_hand_dom"/>
</dbReference>
<dbReference type="PROSITE" id="PS50222">
    <property type="entry name" value="EF_HAND_2"/>
    <property type="match status" value="2"/>
</dbReference>
<dbReference type="Pfam" id="PF13499">
    <property type="entry name" value="EF-hand_7"/>
    <property type="match status" value="1"/>
</dbReference>
<dbReference type="SMART" id="SM00054">
    <property type="entry name" value="EFh"/>
    <property type="match status" value="2"/>
</dbReference>
<dbReference type="InterPro" id="IPR011992">
    <property type="entry name" value="EF-hand-dom_pair"/>
</dbReference>
<dbReference type="GO" id="GO:0005509">
    <property type="term" value="F:calcium ion binding"/>
    <property type="evidence" value="ECO:0007669"/>
    <property type="project" value="InterPro"/>
</dbReference>
<name>A0AAN8GCF1_PATCE</name>
<keyword evidence="3" id="KW-0812">Transmembrane</keyword>
<feature type="domain" description="EF-hand" evidence="4">
    <location>
        <begin position="150"/>
        <end position="185"/>
    </location>
</feature>
<reference evidence="5 6" key="1">
    <citation type="submission" date="2024-01" db="EMBL/GenBank/DDBJ databases">
        <title>The genome of the rayed Mediterranean limpet Patella caerulea (Linnaeus, 1758).</title>
        <authorList>
            <person name="Anh-Thu Weber A."/>
            <person name="Halstead-Nussloch G."/>
        </authorList>
    </citation>
    <scope>NUCLEOTIDE SEQUENCE [LARGE SCALE GENOMIC DNA]</scope>
    <source>
        <strain evidence="5">AATW-2023a</strain>
        <tissue evidence="5">Whole specimen</tissue>
    </source>
</reference>
<dbReference type="Proteomes" id="UP001347796">
    <property type="component" value="Unassembled WGS sequence"/>
</dbReference>
<dbReference type="SUPFAM" id="SSF47473">
    <property type="entry name" value="EF-hand"/>
    <property type="match status" value="1"/>
</dbReference>
<keyword evidence="1" id="KW-0106">Calcium</keyword>
<evidence type="ECO:0000259" key="4">
    <source>
        <dbReference type="PROSITE" id="PS50222"/>
    </source>
</evidence>
<keyword evidence="6" id="KW-1185">Reference proteome</keyword>
<dbReference type="EMBL" id="JAZGQO010000018">
    <property type="protein sequence ID" value="KAK6167201.1"/>
    <property type="molecule type" value="Genomic_DNA"/>
</dbReference>
<organism evidence="5 6">
    <name type="scientific">Patella caerulea</name>
    <name type="common">Rayed Mediterranean limpet</name>
    <dbReference type="NCBI Taxonomy" id="87958"/>
    <lineage>
        <taxon>Eukaryota</taxon>
        <taxon>Metazoa</taxon>
        <taxon>Spiralia</taxon>
        <taxon>Lophotrochozoa</taxon>
        <taxon>Mollusca</taxon>
        <taxon>Gastropoda</taxon>
        <taxon>Patellogastropoda</taxon>
        <taxon>Patelloidea</taxon>
        <taxon>Patellidae</taxon>
        <taxon>Patella</taxon>
    </lineage>
</organism>
<dbReference type="Gene3D" id="1.10.238.10">
    <property type="entry name" value="EF-hand"/>
    <property type="match status" value="2"/>
</dbReference>
<dbReference type="InterPro" id="IPR018247">
    <property type="entry name" value="EF_Hand_1_Ca_BS"/>
</dbReference>
<dbReference type="AlphaFoldDB" id="A0AAN8GCF1"/>
<feature type="region of interest" description="Disordered" evidence="2">
    <location>
        <begin position="46"/>
        <end position="68"/>
    </location>
</feature>
<sequence length="219" mass="25479">MLVSYIWFVSLVLLVSIVTTFSLPLHHGFNRKREVGQLSSFLEEMDERNAERPETLHPREAERDESMPERAQPCISIHYLMVLQNQFKHRIDPNGDGKATFDEVKNFLRHYQPHITNRVVNNFIQRRDLNGNGIIELIPEYILDITTPDYTQTGAREWFDLEDTDGDGFVSSDELETIALNVGMSRDEALGTVNTYYMTMDTNKDGKLSWDEYRALYRP</sequence>
<feature type="transmembrane region" description="Helical" evidence="3">
    <location>
        <begin position="6"/>
        <end position="25"/>
    </location>
</feature>
<gene>
    <name evidence="5" type="ORF">SNE40_021292</name>
</gene>
<evidence type="ECO:0000256" key="1">
    <source>
        <dbReference type="ARBA" id="ARBA00022837"/>
    </source>
</evidence>
<feature type="domain" description="EF-hand" evidence="4">
    <location>
        <begin position="89"/>
        <end position="114"/>
    </location>
</feature>
<keyword evidence="3" id="KW-1133">Transmembrane helix</keyword>
<comment type="caution">
    <text evidence="5">The sequence shown here is derived from an EMBL/GenBank/DDBJ whole genome shotgun (WGS) entry which is preliminary data.</text>
</comment>
<proteinExistence type="predicted"/>